<dbReference type="KEGG" id="cput:CONPUDRAFT_134553"/>
<protein>
    <submittedName>
        <fullName evidence="2">HET-domain-containing protein</fullName>
    </submittedName>
</protein>
<gene>
    <name evidence="2" type="ORF">CONPUDRAFT_134553</name>
</gene>
<evidence type="ECO:0000259" key="1">
    <source>
        <dbReference type="Pfam" id="PF06985"/>
    </source>
</evidence>
<proteinExistence type="predicted"/>
<dbReference type="PANTHER" id="PTHR33112:SF12">
    <property type="entry name" value="HETEROKARYON INCOMPATIBILITY DOMAIN-CONTAINING PROTEIN"/>
    <property type="match status" value="1"/>
</dbReference>
<dbReference type="PANTHER" id="PTHR33112">
    <property type="entry name" value="DOMAIN PROTEIN, PUTATIVE-RELATED"/>
    <property type="match status" value="1"/>
</dbReference>
<dbReference type="Proteomes" id="UP000053558">
    <property type="component" value="Unassembled WGS sequence"/>
</dbReference>
<dbReference type="EMBL" id="JH711573">
    <property type="protein sequence ID" value="EIW87358.1"/>
    <property type="molecule type" value="Genomic_DNA"/>
</dbReference>
<dbReference type="AlphaFoldDB" id="A0A5M3N7T8"/>
<dbReference type="InterPro" id="IPR010730">
    <property type="entry name" value="HET"/>
</dbReference>
<evidence type="ECO:0000313" key="2">
    <source>
        <dbReference type="EMBL" id="EIW87358.1"/>
    </source>
</evidence>
<accession>A0A5M3N7T8</accession>
<dbReference type="GeneID" id="19200623"/>
<dbReference type="Pfam" id="PF06985">
    <property type="entry name" value="HET"/>
    <property type="match status" value="1"/>
</dbReference>
<dbReference type="OrthoDB" id="5428863at2759"/>
<reference evidence="3" key="1">
    <citation type="journal article" date="2012" name="Science">
        <title>The Paleozoic origin of enzymatic lignin decomposition reconstructed from 31 fungal genomes.</title>
        <authorList>
            <person name="Floudas D."/>
            <person name="Binder M."/>
            <person name="Riley R."/>
            <person name="Barry K."/>
            <person name="Blanchette R.A."/>
            <person name="Henrissat B."/>
            <person name="Martinez A.T."/>
            <person name="Otillar R."/>
            <person name="Spatafora J.W."/>
            <person name="Yadav J.S."/>
            <person name="Aerts A."/>
            <person name="Benoit I."/>
            <person name="Boyd A."/>
            <person name="Carlson A."/>
            <person name="Copeland A."/>
            <person name="Coutinho P.M."/>
            <person name="de Vries R.P."/>
            <person name="Ferreira P."/>
            <person name="Findley K."/>
            <person name="Foster B."/>
            <person name="Gaskell J."/>
            <person name="Glotzer D."/>
            <person name="Gorecki P."/>
            <person name="Heitman J."/>
            <person name="Hesse C."/>
            <person name="Hori C."/>
            <person name="Igarashi K."/>
            <person name="Jurgens J.A."/>
            <person name="Kallen N."/>
            <person name="Kersten P."/>
            <person name="Kohler A."/>
            <person name="Kuees U."/>
            <person name="Kumar T.K.A."/>
            <person name="Kuo A."/>
            <person name="LaButti K."/>
            <person name="Larrondo L.F."/>
            <person name="Lindquist E."/>
            <person name="Ling A."/>
            <person name="Lombard V."/>
            <person name="Lucas S."/>
            <person name="Lundell T."/>
            <person name="Martin R."/>
            <person name="McLaughlin D.J."/>
            <person name="Morgenstern I."/>
            <person name="Morin E."/>
            <person name="Murat C."/>
            <person name="Nagy L.G."/>
            <person name="Nolan M."/>
            <person name="Ohm R.A."/>
            <person name="Patyshakuliyeva A."/>
            <person name="Rokas A."/>
            <person name="Ruiz-Duenas F.J."/>
            <person name="Sabat G."/>
            <person name="Salamov A."/>
            <person name="Samejima M."/>
            <person name="Schmutz J."/>
            <person name="Slot J.C."/>
            <person name="St John F."/>
            <person name="Stenlid J."/>
            <person name="Sun H."/>
            <person name="Sun S."/>
            <person name="Syed K."/>
            <person name="Tsang A."/>
            <person name="Wiebenga A."/>
            <person name="Young D."/>
            <person name="Pisabarro A."/>
            <person name="Eastwood D.C."/>
            <person name="Martin F."/>
            <person name="Cullen D."/>
            <person name="Grigoriev I.V."/>
            <person name="Hibbett D.S."/>
        </authorList>
    </citation>
    <scope>NUCLEOTIDE SEQUENCE [LARGE SCALE GENOMIC DNA]</scope>
    <source>
        <strain evidence="3">RWD-64-598 SS2</strain>
    </source>
</reference>
<sequence>MPSPFHKGTNLLQRLGGYIGLSANAHPHEDSPLCDTCSKLDLRSMLPYERIGSDPVTLGTLPNILDKASTCGLCNIVASLVRRTWLLDTNKFNVDLSEVKVLVGSSDTGSLDGFNPANSFPLTFSYRPPEVLAAQAVASSALTPAIQIMEDTALALGHRKLYHGRMVGETVDVELVKRWLHICEHTHGDVCGRDWWRGNDGLPSYVRMVDVEDMAVVSTPPNCRYLALSYRWGIDGASYWTCSTNISARSAPGGLPISILPGTISDVVLLARKIGVRYVWIDALCISQDDSSDKALQIGVMERIYACSLLTVFAVGGDDAHAPLMGLRAGTRVVGQETQPTAYVQGLHLSAALPGLDEALVRSSWDTRGWTLQEIVLSRRRLVFTAHQVYFECGTDLFAEGFSAETEGPSVYGPKTHQLTRARGKYAFIPRRSPWSPGKMWDSMDMWMHIVKVYTTRSLTNEGDIVIAISALATAFGRAARLAGSGDGKAIRYGMPVQELELVLLWHPHPDRALERRSGSDGDTMSSPWPSWAWSGWRGPVRYGPNNHFLFIYENNDVPAADESLVERWSLVDDDGALIRLEVKHTSPVLEPRQIVAESGRLARHISWDDAWVPPVGQPLKPGTLVFRTMSAQLQVRRLVANEITSEHRVEGTEQAVFVIVTGEADGTGSRVILPKDHPSPATLQFVVVCRAHSWGPGESLLAGENASGPIFWLYVLALRAQPGIEVKERLGSGIVHEKSWMESGKWGEEVILLR</sequence>
<feature type="domain" description="Heterokaryon incompatibility" evidence="1">
    <location>
        <begin position="225"/>
        <end position="374"/>
    </location>
</feature>
<keyword evidence="3" id="KW-1185">Reference proteome</keyword>
<dbReference type="RefSeq" id="XP_007763875.1">
    <property type="nucleotide sequence ID" value="XM_007765685.1"/>
</dbReference>
<comment type="caution">
    <text evidence="2">The sequence shown here is derived from an EMBL/GenBank/DDBJ whole genome shotgun (WGS) entry which is preliminary data.</text>
</comment>
<name>A0A5M3N7T8_CONPW</name>
<evidence type="ECO:0000313" key="3">
    <source>
        <dbReference type="Proteomes" id="UP000053558"/>
    </source>
</evidence>
<dbReference type="OMA" id="HICEHTH"/>
<organism evidence="2 3">
    <name type="scientific">Coniophora puteana (strain RWD-64-598)</name>
    <name type="common">Brown rot fungus</name>
    <dbReference type="NCBI Taxonomy" id="741705"/>
    <lineage>
        <taxon>Eukaryota</taxon>
        <taxon>Fungi</taxon>
        <taxon>Dikarya</taxon>
        <taxon>Basidiomycota</taxon>
        <taxon>Agaricomycotina</taxon>
        <taxon>Agaricomycetes</taxon>
        <taxon>Agaricomycetidae</taxon>
        <taxon>Boletales</taxon>
        <taxon>Coniophorineae</taxon>
        <taxon>Coniophoraceae</taxon>
        <taxon>Coniophora</taxon>
    </lineage>
</organism>